<keyword evidence="1" id="KW-0732">Signal</keyword>
<evidence type="ECO:0000313" key="2">
    <source>
        <dbReference type="Proteomes" id="UP000095282"/>
    </source>
</evidence>
<feature type="signal peptide" evidence="1">
    <location>
        <begin position="1"/>
        <end position="19"/>
    </location>
</feature>
<dbReference type="eggNOG" id="ENOG502TH4H">
    <property type="taxonomic scope" value="Eukaryota"/>
</dbReference>
<dbReference type="AlphaFoldDB" id="A0A1I7TSA8"/>
<dbReference type="WBParaSite" id="Csp11.Scaffold629.g11274.t1">
    <property type="protein sequence ID" value="Csp11.Scaffold629.g11274.t1"/>
    <property type="gene ID" value="Csp11.Scaffold629.g11274"/>
</dbReference>
<feature type="chain" id="PRO_5009307907" evidence="1">
    <location>
        <begin position="20"/>
        <end position="199"/>
    </location>
</feature>
<protein>
    <submittedName>
        <fullName evidence="3">Lipoprotein</fullName>
    </submittedName>
</protein>
<name>A0A1I7TSA8_9PELO</name>
<keyword evidence="2" id="KW-1185">Reference proteome</keyword>
<organism evidence="2 3">
    <name type="scientific">Caenorhabditis tropicalis</name>
    <dbReference type="NCBI Taxonomy" id="1561998"/>
    <lineage>
        <taxon>Eukaryota</taxon>
        <taxon>Metazoa</taxon>
        <taxon>Ecdysozoa</taxon>
        <taxon>Nematoda</taxon>
        <taxon>Chromadorea</taxon>
        <taxon>Rhabditida</taxon>
        <taxon>Rhabditina</taxon>
        <taxon>Rhabditomorpha</taxon>
        <taxon>Rhabditoidea</taxon>
        <taxon>Rhabditidae</taxon>
        <taxon>Peloderinae</taxon>
        <taxon>Caenorhabditis</taxon>
    </lineage>
</organism>
<dbReference type="Proteomes" id="UP000095282">
    <property type="component" value="Unplaced"/>
</dbReference>
<reference evidence="3" key="1">
    <citation type="submission" date="2016-11" db="UniProtKB">
        <authorList>
            <consortium name="WormBaseParasite"/>
        </authorList>
    </citation>
    <scope>IDENTIFICATION</scope>
</reference>
<evidence type="ECO:0000256" key="1">
    <source>
        <dbReference type="SAM" id="SignalP"/>
    </source>
</evidence>
<accession>A0A1I7TSA8</accession>
<evidence type="ECO:0000313" key="3">
    <source>
        <dbReference type="WBParaSite" id="Csp11.Scaffold629.g11274.t1"/>
    </source>
</evidence>
<proteinExistence type="predicted"/>
<sequence>MKQLRIVSLFILFVSSFSSDSKCKNSSFLLTYDEDKKAFHGRHFHIFYERGFESQAETLKCQVADTVKEVSVEEIKGKTLKEICASSIYSSKLEDKTKKRNYMTTITKQETYSEENTQCDALNQLNLIQTPQKKWAVLIRGFATNIILPVKSKNGVFTKEGLDFALNSLFFATAYGFGDSTFKSLGGETGVKGVGFNLF</sequence>